<proteinExistence type="predicted"/>
<dbReference type="SUPFAM" id="SSF48150">
    <property type="entry name" value="DNA-glycosylase"/>
    <property type="match status" value="1"/>
</dbReference>
<dbReference type="Proteomes" id="UP001519272">
    <property type="component" value="Unassembled WGS sequence"/>
</dbReference>
<dbReference type="InterPro" id="IPR011257">
    <property type="entry name" value="DNA_glycosylase"/>
</dbReference>
<dbReference type="EMBL" id="JAGGKG010000004">
    <property type="protein sequence ID" value="MBP1904695.1"/>
    <property type="molecule type" value="Genomic_DNA"/>
</dbReference>
<dbReference type="PANTHER" id="PTHR30037">
    <property type="entry name" value="DNA-3-METHYLADENINE GLYCOSYLASE 1"/>
    <property type="match status" value="1"/>
</dbReference>
<dbReference type="PANTHER" id="PTHR30037:SF4">
    <property type="entry name" value="DNA-3-METHYLADENINE GLYCOSYLASE I"/>
    <property type="match status" value="1"/>
</dbReference>
<gene>
    <name evidence="1" type="ORF">J2Z32_001318</name>
</gene>
<organism evidence="1 2">
    <name type="scientific">Paenibacillus turicensis</name>
    <dbReference type="NCBI Taxonomy" id="160487"/>
    <lineage>
        <taxon>Bacteria</taxon>
        <taxon>Bacillati</taxon>
        <taxon>Bacillota</taxon>
        <taxon>Bacilli</taxon>
        <taxon>Bacillales</taxon>
        <taxon>Paenibacillaceae</taxon>
        <taxon>Paenibacillus</taxon>
    </lineage>
</organism>
<dbReference type="InterPro" id="IPR052891">
    <property type="entry name" value="DNA-3mA_glycosylase"/>
</dbReference>
<dbReference type="Pfam" id="PF03352">
    <property type="entry name" value="Adenine_glyco"/>
    <property type="match status" value="1"/>
</dbReference>
<keyword evidence="2" id="KW-1185">Reference proteome</keyword>
<reference evidence="1 2" key="1">
    <citation type="submission" date="2021-03" db="EMBL/GenBank/DDBJ databases">
        <title>Genomic Encyclopedia of Type Strains, Phase IV (KMG-IV): sequencing the most valuable type-strain genomes for metagenomic binning, comparative biology and taxonomic classification.</title>
        <authorList>
            <person name="Goeker M."/>
        </authorList>
    </citation>
    <scope>NUCLEOTIDE SEQUENCE [LARGE SCALE GENOMIC DNA]</scope>
    <source>
        <strain evidence="1 2">DSM 14349</strain>
    </source>
</reference>
<accession>A0ABS4FQ42</accession>
<dbReference type="Gene3D" id="1.10.340.30">
    <property type="entry name" value="Hypothetical protein, domain 2"/>
    <property type="match status" value="1"/>
</dbReference>
<protein>
    <submittedName>
        <fullName evidence="1">DNA-3-methyladenine glycosylase I</fullName>
    </submittedName>
</protein>
<evidence type="ECO:0000313" key="1">
    <source>
        <dbReference type="EMBL" id="MBP1904695.1"/>
    </source>
</evidence>
<name>A0ABS4FQ42_9BACL</name>
<dbReference type="InterPro" id="IPR005019">
    <property type="entry name" value="Adenine_glyco"/>
</dbReference>
<comment type="caution">
    <text evidence="1">The sequence shown here is derived from an EMBL/GenBank/DDBJ whole genome shotgun (WGS) entry which is preliminary data.</text>
</comment>
<evidence type="ECO:0000313" key="2">
    <source>
        <dbReference type="Proteomes" id="UP001519272"/>
    </source>
</evidence>
<dbReference type="RefSeq" id="WP_210088360.1">
    <property type="nucleotide sequence ID" value="NZ_JAGGKG010000004.1"/>
</dbReference>
<sequence>MTEVTRCDWATKSELEQNYHDAHWGVPVHDDKQLFKMIILEGKQAGLSWFTILKKMETLCEAFDNFDPDLLIHYDEDKVEALLQNDGIIKNKLKVKAVISNAKAYFKLRDKYGSLDHYLWSFVDHKPIVNAWTSVEQVPASTPLSDKISKDLKKHGFKFVGSTTIYALMQSIGMVNDHLTSCAFYHR</sequence>